<dbReference type="SUPFAM" id="SSF160219">
    <property type="entry name" value="AMPKBI-like"/>
    <property type="match status" value="1"/>
</dbReference>
<accession>A0A8S0QSB7</accession>
<dbReference type="Pfam" id="PF04739">
    <property type="entry name" value="AMPKBI"/>
    <property type="match status" value="1"/>
</dbReference>
<dbReference type="Gene3D" id="6.20.250.60">
    <property type="match status" value="1"/>
</dbReference>
<organism evidence="4 5">
    <name type="scientific">Olea europaea subsp. europaea</name>
    <dbReference type="NCBI Taxonomy" id="158383"/>
    <lineage>
        <taxon>Eukaryota</taxon>
        <taxon>Viridiplantae</taxon>
        <taxon>Streptophyta</taxon>
        <taxon>Embryophyta</taxon>
        <taxon>Tracheophyta</taxon>
        <taxon>Spermatophyta</taxon>
        <taxon>Magnoliopsida</taxon>
        <taxon>eudicotyledons</taxon>
        <taxon>Gunneridae</taxon>
        <taxon>Pentapetalae</taxon>
        <taxon>asterids</taxon>
        <taxon>lamiids</taxon>
        <taxon>Lamiales</taxon>
        <taxon>Oleaceae</taxon>
        <taxon>Oleeae</taxon>
        <taxon>Olea</taxon>
    </lineage>
</organism>
<dbReference type="PANTHER" id="PTHR46316">
    <property type="entry name" value="SNF1-RELATED PROTEIN KINASE REGULATORY SUBUNIT BETA-1"/>
    <property type="match status" value="1"/>
</dbReference>
<protein>
    <submittedName>
        <fullName evidence="4">SNF1-related kinase regulatory subunit beta-1</fullName>
    </submittedName>
</protein>
<name>A0A8S0QSB7_OLEEU</name>
<dbReference type="EMBL" id="CACTIH010001905">
    <property type="protein sequence ID" value="CAA2968354.1"/>
    <property type="molecule type" value="Genomic_DNA"/>
</dbReference>
<dbReference type="OrthoDB" id="531008at2759"/>
<feature type="compositionally biased region" description="Polar residues" evidence="2">
    <location>
        <begin position="184"/>
        <end position="193"/>
    </location>
</feature>
<dbReference type="SUPFAM" id="SSF81296">
    <property type="entry name" value="E set domains"/>
    <property type="match status" value="1"/>
</dbReference>
<evidence type="ECO:0000313" key="4">
    <source>
        <dbReference type="EMBL" id="CAA2968354.1"/>
    </source>
</evidence>
<feature type="domain" description="Association with the SNF1 complex (ASC)" evidence="3">
    <location>
        <begin position="182"/>
        <end position="270"/>
    </location>
</feature>
<dbReference type="InterPro" id="IPR014756">
    <property type="entry name" value="Ig_E-set"/>
</dbReference>
<dbReference type="InterPro" id="IPR032640">
    <property type="entry name" value="AMPK1_CBM"/>
</dbReference>
<dbReference type="Proteomes" id="UP000594638">
    <property type="component" value="Unassembled WGS sequence"/>
</dbReference>
<dbReference type="InterPro" id="IPR013783">
    <property type="entry name" value="Ig-like_fold"/>
</dbReference>
<evidence type="ECO:0000256" key="2">
    <source>
        <dbReference type="SAM" id="MobiDB-lite"/>
    </source>
</evidence>
<dbReference type="PANTHER" id="PTHR46316:SF9">
    <property type="entry name" value="SNF1-RELATED PROTEIN KINASE REGULATORY SUBUNIT BETA-1"/>
    <property type="match status" value="1"/>
</dbReference>
<gene>
    <name evidence="4" type="ORF">OLEA9_A038888</name>
</gene>
<evidence type="ECO:0000313" key="5">
    <source>
        <dbReference type="Proteomes" id="UP000594638"/>
    </source>
</evidence>
<reference evidence="4 5" key="1">
    <citation type="submission" date="2019-12" db="EMBL/GenBank/DDBJ databases">
        <authorList>
            <person name="Alioto T."/>
            <person name="Alioto T."/>
            <person name="Gomez Garrido J."/>
        </authorList>
    </citation>
    <scope>NUCLEOTIDE SEQUENCE [LARGE SCALE GENOMIC DNA]</scope>
</reference>
<comment type="similarity">
    <text evidence="1">Belongs to the 5'-AMP-activated protein kinase beta subunit family.</text>
</comment>
<dbReference type="Gene3D" id="2.60.40.10">
    <property type="entry name" value="Immunoglobulins"/>
    <property type="match status" value="1"/>
</dbReference>
<sequence length="272" mass="29730">MGNANGREGVDGAASENSNHAPTSRVGSADLMASSPPPNRRQSGSPLLFTPQIPAVPLQRGDGPLYLNQLRQNESRGAADHPLEQGVPTLITWSYGGNNVAVEGSWDNWSIRKILQRSGKDHSILVVLPSGIYHYKFIVDGKFRYSPDLPCEADQSGSICNILDVHEYVPENLDSVAEFEAPQSPESSYSQTFPGDEDFAKDPMAVPPQLHLSVLDSENSDGTASSSTPQHVVLNHLFIEKGWSSQSMVALGMTHRYQSKYVTVVLYKPLKR</sequence>
<dbReference type="SMART" id="SM01010">
    <property type="entry name" value="AMPKBI"/>
    <property type="match status" value="1"/>
</dbReference>
<comment type="caution">
    <text evidence="4">The sequence shown here is derived from an EMBL/GenBank/DDBJ whole genome shotgun (WGS) entry which is preliminary data.</text>
</comment>
<dbReference type="Gramene" id="OE9A038888T1">
    <property type="protein sequence ID" value="OE9A038888C1"/>
    <property type="gene ID" value="OE9A038888"/>
</dbReference>
<proteinExistence type="inferred from homology"/>
<dbReference type="InterPro" id="IPR037256">
    <property type="entry name" value="ASC_dom_sf"/>
</dbReference>
<dbReference type="AlphaFoldDB" id="A0A8S0QSB7"/>
<dbReference type="Pfam" id="PF16561">
    <property type="entry name" value="AMPK1_CBM"/>
    <property type="match status" value="1"/>
</dbReference>
<evidence type="ECO:0000259" key="3">
    <source>
        <dbReference type="SMART" id="SM01010"/>
    </source>
</evidence>
<feature type="compositionally biased region" description="Polar residues" evidence="2">
    <location>
        <begin position="15"/>
        <end position="26"/>
    </location>
</feature>
<keyword evidence="5" id="KW-1185">Reference proteome</keyword>
<feature type="region of interest" description="Disordered" evidence="2">
    <location>
        <begin position="179"/>
        <end position="200"/>
    </location>
</feature>
<dbReference type="InterPro" id="IPR043554">
    <property type="entry name" value="KINB"/>
</dbReference>
<evidence type="ECO:0000256" key="1">
    <source>
        <dbReference type="ARBA" id="ARBA00010926"/>
    </source>
</evidence>
<feature type="region of interest" description="Disordered" evidence="2">
    <location>
        <begin position="1"/>
        <end position="50"/>
    </location>
</feature>
<dbReference type="CDD" id="cd02859">
    <property type="entry name" value="E_set_AMPKbeta_like_N"/>
    <property type="match status" value="1"/>
</dbReference>
<dbReference type="GO" id="GO:0009507">
    <property type="term" value="C:chloroplast"/>
    <property type="evidence" value="ECO:0007669"/>
    <property type="project" value="UniProtKB-ARBA"/>
</dbReference>
<dbReference type="InterPro" id="IPR006828">
    <property type="entry name" value="ASC_dom"/>
</dbReference>